<sequence>MSTSRLKRTLRIAGTGAALVGALAIGAGPAQAATAVVAWTHGKVHAGPALGERVVSHVNNGYSYTGLCWLEGDLVNDKGISNRNWVRLQLNSGGIGYVSAVYLKGNDKGNVPNHC</sequence>
<comment type="caution">
    <text evidence="3">The sequence shown here is derived from an EMBL/GenBank/DDBJ whole genome shotgun (WGS) entry which is preliminary data.</text>
</comment>
<dbReference type="GeneID" id="97265983"/>
<protein>
    <submittedName>
        <fullName evidence="5">SH3 domain-containing protein</fullName>
    </submittedName>
</protein>
<evidence type="ECO:0000313" key="4">
    <source>
        <dbReference type="EMBL" id="RZE46660.1"/>
    </source>
</evidence>
<dbReference type="RefSeq" id="WP_008410310.1">
    <property type="nucleotide sequence ID" value="NC_020990.1"/>
</dbReference>
<accession>A0A0X3X9J0</accession>
<dbReference type="EMBL" id="VOGX01000018">
    <property type="protein sequence ID" value="TWV26008.1"/>
    <property type="molecule type" value="Genomic_DNA"/>
</dbReference>
<reference evidence="6 7" key="1">
    <citation type="submission" date="2017-12" db="EMBL/GenBank/DDBJ databases">
        <title>Population genomics insights into the ecological differentiation and adaptive evolution in streptomycetes.</title>
        <authorList>
            <person name="Li Y."/>
            <person name="Huang Y."/>
        </authorList>
    </citation>
    <scope>NUCLEOTIDE SEQUENCE [LARGE SCALE GENOMIC DNA]</scope>
    <source>
        <strain evidence="4 6">FXJ.2339</strain>
        <strain evidence="3 7">NBRC 100770</strain>
    </source>
</reference>
<evidence type="ECO:0000313" key="5">
    <source>
        <dbReference type="EMBL" id="TWV26008.1"/>
    </source>
</evidence>
<reference evidence="5" key="3">
    <citation type="submission" date="2019-07" db="EMBL/GenBank/DDBJ databases">
        <authorList>
            <person name="Pylro V."/>
            <person name="Dias A."/>
            <person name="Andreote F."/>
            <person name="Varani A."/>
            <person name="Andreote C."/>
            <person name="Bernardo E."/>
            <person name="Martins T."/>
        </authorList>
    </citation>
    <scope>NUCLEOTIDE SEQUENCE</scope>
    <source>
        <strain evidence="5">77</strain>
    </source>
</reference>
<evidence type="ECO:0000313" key="2">
    <source>
        <dbReference type="EMBL" id="GHI44264.1"/>
    </source>
</evidence>
<organism evidence="3 7">
    <name type="scientific">Streptomyces albidoflavus</name>
    <dbReference type="NCBI Taxonomy" id="1886"/>
    <lineage>
        <taxon>Bacteria</taxon>
        <taxon>Bacillati</taxon>
        <taxon>Actinomycetota</taxon>
        <taxon>Actinomycetes</taxon>
        <taxon>Kitasatosporales</taxon>
        <taxon>Streptomycetaceae</taxon>
        <taxon>Streptomyces</taxon>
        <taxon>Streptomyces albidoflavus group</taxon>
    </lineage>
</organism>
<name>A0A2A2UNP6_9ACTN</name>
<feature type="chain" id="PRO_5011996960" evidence="1">
    <location>
        <begin position="33"/>
        <end position="115"/>
    </location>
</feature>
<keyword evidence="8" id="KW-1185">Reference proteome</keyword>
<reference evidence="8" key="2">
    <citation type="journal article" date="2019" name="Microbiol. Resour. Announc.">
        <title>Draft Genomic Sequences of Streptomyces misionensis and Streptomyces albidoflavus, bacteria applied for phytopathogen biocontrol.</title>
        <authorList>
            <person name="Pylro V."/>
            <person name="Dias A."/>
            <person name="Andreote F."/>
            <person name="Varani A."/>
            <person name="Andreote C."/>
            <person name="Bernardo E."/>
            <person name="Martins T."/>
        </authorList>
    </citation>
    <scope>NUCLEOTIDE SEQUENCE [LARGE SCALE GENOMIC DNA]</scope>
    <source>
        <strain evidence="8">77</strain>
    </source>
</reference>
<keyword evidence="1" id="KW-0732">Signal</keyword>
<dbReference type="Proteomes" id="UP000318052">
    <property type="component" value="Unassembled WGS sequence"/>
</dbReference>
<dbReference type="EMBL" id="PKLL01000002">
    <property type="protein sequence ID" value="RZE29166.1"/>
    <property type="molecule type" value="Genomic_DNA"/>
</dbReference>
<evidence type="ECO:0000313" key="8">
    <source>
        <dbReference type="Proteomes" id="UP000318052"/>
    </source>
</evidence>
<evidence type="ECO:0000313" key="7">
    <source>
        <dbReference type="Proteomes" id="UP000292693"/>
    </source>
</evidence>
<evidence type="ECO:0000256" key="1">
    <source>
        <dbReference type="SAM" id="SignalP"/>
    </source>
</evidence>
<feature type="signal peptide" evidence="1">
    <location>
        <begin position="1"/>
        <end position="32"/>
    </location>
</feature>
<dbReference type="Proteomes" id="UP001051844">
    <property type="component" value="Unassembled WGS sequence"/>
</dbReference>
<dbReference type="EMBL" id="BNDZ01000003">
    <property type="protein sequence ID" value="GHI44264.1"/>
    <property type="molecule type" value="Genomic_DNA"/>
</dbReference>
<dbReference type="EMBL" id="PKLK01000001">
    <property type="protein sequence ID" value="RZE46660.1"/>
    <property type="molecule type" value="Genomic_DNA"/>
</dbReference>
<gene>
    <name evidence="4" type="ORF">C0Q91_01880</name>
    <name evidence="3" type="ORF">C0Q92_01955</name>
    <name evidence="5" type="ORF">FRZ02_04650</name>
    <name evidence="2" type="ORF">ScoT_04380</name>
</gene>
<dbReference type="AlphaFoldDB" id="A0A2A2UNP6"/>
<dbReference type="Gene3D" id="2.30.30.40">
    <property type="entry name" value="SH3 Domains"/>
    <property type="match status" value="1"/>
</dbReference>
<dbReference type="Proteomes" id="UP000292095">
    <property type="component" value="Unassembled WGS sequence"/>
</dbReference>
<proteinExistence type="predicted"/>
<dbReference type="Proteomes" id="UP000292693">
    <property type="component" value="Unassembled WGS sequence"/>
</dbReference>
<dbReference type="KEGG" id="salb:XNR_0193"/>
<accession>A0A2A2UNP6</accession>
<evidence type="ECO:0000313" key="3">
    <source>
        <dbReference type="EMBL" id="RZE29166.1"/>
    </source>
</evidence>
<evidence type="ECO:0000313" key="6">
    <source>
        <dbReference type="Proteomes" id="UP000292095"/>
    </source>
</evidence>
<reference evidence="2" key="4">
    <citation type="submission" date="2022-09" db="EMBL/GenBank/DDBJ databases">
        <title>Whole genome shotgun sequence of Streptomyces albidoflavus NBRC 12854.</title>
        <authorList>
            <person name="Komaki H."/>
            <person name="Tamura T."/>
        </authorList>
    </citation>
    <scope>NUCLEOTIDE SEQUENCE</scope>
    <source>
        <strain evidence="2">NBRC 12854</strain>
    </source>
</reference>